<protein>
    <recommendedName>
        <fullName evidence="2">RRM domain-containing protein</fullName>
    </recommendedName>
</protein>
<dbReference type="SUPFAM" id="SSF54928">
    <property type="entry name" value="RNA-binding domain, RBD"/>
    <property type="match status" value="1"/>
</dbReference>
<evidence type="ECO:0000256" key="1">
    <source>
        <dbReference type="PROSITE-ProRule" id="PRU00176"/>
    </source>
</evidence>
<organism evidence="3 4">
    <name type="scientific">Zancudomyces culisetae</name>
    <name type="common">Gut fungus</name>
    <name type="synonym">Smittium culisetae</name>
    <dbReference type="NCBI Taxonomy" id="1213189"/>
    <lineage>
        <taxon>Eukaryota</taxon>
        <taxon>Fungi</taxon>
        <taxon>Fungi incertae sedis</taxon>
        <taxon>Zoopagomycota</taxon>
        <taxon>Kickxellomycotina</taxon>
        <taxon>Harpellomycetes</taxon>
        <taxon>Harpellales</taxon>
        <taxon>Legeriomycetaceae</taxon>
        <taxon>Zancudomyces</taxon>
    </lineage>
</organism>
<dbReference type="Pfam" id="PF00076">
    <property type="entry name" value="RRM_1"/>
    <property type="match status" value="1"/>
</dbReference>
<dbReference type="OrthoDB" id="1875751at2759"/>
<dbReference type="Proteomes" id="UP000188320">
    <property type="component" value="Unassembled WGS sequence"/>
</dbReference>
<feature type="domain" description="RRM" evidence="2">
    <location>
        <begin position="28"/>
        <end position="76"/>
    </location>
</feature>
<dbReference type="PROSITE" id="PS50102">
    <property type="entry name" value="RRM"/>
    <property type="match status" value="1"/>
</dbReference>
<comment type="caution">
    <text evidence="3">The sequence shown here is derived from an EMBL/GenBank/DDBJ whole genome shotgun (WGS) entry which is preliminary data.</text>
</comment>
<keyword evidence="4" id="KW-1185">Reference proteome</keyword>
<dbReference type="InterPro" id="IPR012677">
    <property type="entry name" value="Nucleotide-bd_a/b_plait_sf"/>
</dbReference>
<dbReference type="InterPro" id="IPR000504">
    <property type="entry name" value="RRM_dom"/>
</dbReference>
<evidence type="ECO:0000313" key="3">
    <source>
        <dbReference type="EMBL" id="OMH86375.1"/>
    </source>
</evidence>
<name>A0A1R1PZK4_ZANCU</name>
<evidence type="ECO:0000259" key="2">
    <source>
        <dbReference type="PROSITE" id="PS50102"/>
    </source>
</evidence>
<dbReference type="Gene3D" id="3.30.70.330">
    <property type="match status" value="1"/>
</dbReference>
<proteinExistence type="predicted"/>
<reference evidence="4" key="1">
    <citation type="submission" date="2017-01" db="EMBL/GenBank/DDBJ databases">
        <authorList>
            <person name="Wang Y."/>
            <person name="White M."/>
            <person name="Kvist S."/>
            <person name="Moncalvo J.-M."/>
        </authorList>
    </citation>
    <scope>NUCLEOTIDE SEQUENCE [LARGE SCALE GENOMIC DNA]</scope>
    <source>
        <strain evidence="4">COL-18-3</strain>
    </source>
</reference>
<dbReference type="SMART" id="SM00360">
    <property type="entry name" value="RRM"/>
    <property type="match status" value="1"/>
</dbReference>
<keyword evidence="1" id="KW-0694">RNA-binding</keyword>
<accession>A0A1R1PZK4</accession>
<gene>
    <name evidence="3" type="ORF">AX774_g61</name>
</gene>
<dbReference type="AlphaFoldDB" id="A0A1R1PZK4"/>
<evidence type="ECO:0000313" key="4">
    <source>
        <dbReference type="Proteomes" id="UP000188320"/>
    </source>
</evidence>
<dbReference type="InterPro" id="IPR035979">
    <property type="entry name" value="RBD_domain_sf"/>
</dbReference>
<dbReference type="EMBL" id="LSSK01000006">
    <property type="protein sequence ID" value="OMH86375.1"/>
    <property type="molecule type" value="Genomic_DNA"/>
</dbReference>
<dbReference type="GO" id="GO:0003723">
    <property type="term" value="F:RNA binding"/>
    <property type="evidence" value="ECO:0007669"/>
    <property type="project" value="UniProtKB-UniRule"/>
</dbReference>
<dbReference type="CDD" id="cd00590">
    <property type="entry name" value="RRM_SF"/>
    <property type="match status" value="1"/>
</dbReference>
<sequence length="153" mass="17203">MNVLRTGRSASKLTGFLNCASKRTFCCACLHIKGLPWDITEDKLFTHFNQFGSINHIGLPKYPDGRHKGYAFVSYSVGERPLPGSYEASYQQFPSEQEFKQMESILSSAISGTDKQELWGRTVYAGMSSKTKRARVHYTPVDTNNIPADDLEQ</sequence>